<evidence type="ECO:0000313" key="6">
    <source>
        <dbReference type="EMBL" id="CAL7938013.1"/>
    </source>
</evidence>
<evidence type="ECO:0000256" key="2">
    <source>
        <dbReference type="ARBA" id="ARBA00022525"/>
    </source>
</evidence>
<dbReference type="PANTHER" id="PTHR10334">
    <property type="entry name" value="CYSTEINE-RICH SECRETORY PROTEIN-RELATED"/>
    <property type="match status" value="1"/>
</dbReference>
<organism evidence="6 7">
    <name type="scientific">Xylocopa violacea</name>
    <name type="common">Violet carpenter bee</name>
    <name type="synonym">Apis violacea</name>
    <dbReference type="NCBI Taxonomy" id="135666"/>
    <lineage>
        <taxon>Eukaryota</taxon>
        <taxon>Metazoa</taxon>
        <taxon>Ecdysozoa</taxon>
        <taxon>Arthropoda</taxon>
        <taxon>Hexapoda</taxon>
        <taxon>Insecta</taxon>
        <taxon>Pterygota</taxon>
        <taxon>Neoptera</taxon>
        <taxon>Endopterygota</taxon>
        <taxon>Hymenoptera</taxon>
        <taxon>Apocrita</taxon>
        <taxon>Aculeata</taxon>
        <taxon>Apoidea</taxon>
        <taxon>Anthophila</taxon>
        <taxon>Apidae</taxon>
        <taxon>Xylocopa</taxon>
        <taxon>Xylocopa</taxon>
    </lineage>
</organism>
<gene>
    <name evidence="6" type="ORF">XYLVIOL_LOCUS3029</name>
</gene>
<reference evidence="6 7" key="1">
    <citation type="submission" date="2024-08" db="EMBL/GenBank/DDBJ databases">
        <authorList>
            <person name="Will J Nash"/>
            <person name="Angela Man"/>
            <person name="Seanna McTaggart"/>
            <person name="Kendall Baker"/>
            <person name="Tom Barker"/>
            <person name="Leah Catchpole"/>
            <person name="Alex Durrant"/>
            <person name="Karim Gharbi"/>
            <person name="Naomi Irish"/>
            <person name="Gemy Kaithakottil"/>
            <person name="Debby Ku"/>
            <person name="Aaliyah Providence"/>
            <person name="Felix Shaw"/>
            <person name="David Swarbreck"/>
            <person name="Chris Watkins"/>
            <person name="Ann M. McCartney"/>
            <person name="Giulio Formenti"/>
            <person name="Alice Mouton"/>
            <person name="Noel Vella"/>
            <person name="Bjorn M von Reumont"/>
            <person name="Adriana Vella"/>
            <person name="Wilfried Haerty"/>
        </authorList>
    </citation>
    <scope>NUCLEOTIDE SEQUENCE [LARGE SCALE GENOMIC DNA]</scope>
</reference>
<dbReference type="InterPro" id="IPR002413">
    <property type="entry name" value="V5_allergen-like"/>
</dbReference>
<comment type="caution">
    <text evidence="6">The sequence shown here is derived from an EMBL/GenBank/DDBJ whole genome shotgun (WGS) entry which is preliminary data.</text>
</comment>
<keyword evidence="7" id="KW-1185">Reference proteome</keyword>
<dbReference type="SMART" id="SM00198">
    <property type="entry name" value="SCP"/>
    <property type="match status" value="1"/>
</dbReference>
<name>A0ABP1NE20_XYLVO</name>
<dbReference type="EMBL" id="CAXAJV020001288">
    <property type="protein sequence ID" value="CAL7938013.1"/>
    <property type="molecule type" value="Genomic_DNA"/>
</dbReference>
<accession>A0ABP1NE20</accession>
<comment type="subcellular location">
    <subcellularLocation>
        <location evidence="1">Secreted</location>
    </subcellularLocation>
</comment>
<evidence type="ECO:0000256" key="4">
    <source>
        <dbReference type="SAM" id="SignalP"/>
    </source>
</evidence>
<evidence type="ECO:0000256" key="3">
    <source>
        <dbReference type="ARBA" id="ARBA00023157"/>
    </source>
</evidence>
<sequence>MDFLYFVIVATFLADPITAIDCSNNTCTRKGFQHVLCEYPSRIPSSDCGTVYSTGFTNDEIKEIVDAHNKLRSHVAQGLETRGNPGPQPGASNMRIMVWDDELAAGAQRWANQCIFQNARCIDVDRFEVGQLGGTEETTGNTLDTRPSTIINNLYEAAVQQMDRKQVCRRTNWSALYYVQFVWARTYRVGCGKIVRRSNGNLIFSVTCFYGPRGNVLGQSAYHILRN</sequence>
<evidence type="ECO:0000256" key="1">
    <source>
        <dbReference type="ARBA" id="ARBA00004613"/>
    </source>
</evidence>
<keyword evidence="3" id="KW-1015">Disulfide bond</keyword>
<evidence type="ECO:0000259" key="5">
    <source>
        <dbReference type="SMART" id="SM00198"/>
    </source>
</evidence>
<dbReference type="CDD" id="cd05380">
    <property type="entry name" value="CAP_euk"/>
    <property type="match status" value="1"/>
</dbReference>
<protein>
    <recommendedName>
        <fullName evidence="5">SCP domain-containing protein</fullName>
    </recommendedName>
</protein>
<evidence type="ECO:0000313" key="7">
    <source>
        <dbReference type="Proteomes" id="UP001642520"/>
    </source>
</evidence>
<dbReference type="InterPro" id="IPR014044">
    <property type="entry name" value="CAP_dom"/>
</dbReference>
<dbReference type="PRINTS" id="PR00837">
    <property type="entry name" value="V5TPXLIKE"/>
</dbReference>
<dbReference type="InterPro" id="IPR001283">
    <property type="entry name" value="CRISP-related"/>
</dbReference>
<dbReference type="Proteomes" id="UP001642520">
    <property type="component" value="Unassembled WGS sequence"/>
</dbReference>
<feature type="chain" id="PRO_5045281077" description="SCP domain-containing protein" evidence="4">
    <location>
        <begin position="20"/>
        <end position="227"/>
    </location>
</feature>
<dbReference type="InterPro" id="IPR035940">
    <property type="entry name" value="CAP_sf"/>
</dbReference>
<dbReference type="SUPFAM" id="SSF55797">
    <property type="entry name" value="PR-1-like"/>
    <property type="match status" value="1"/>
</dbReference>
<proteinExistence type="predicted"/>
<feature type="signal peptide" evidence="4">
    <location>
        <begin position="1"/>
        <end position="19"/>
    </location>
</feature>
<keyword evidence="2" id="KW-0964">Secreted</keyword>
<dbReference type="PRINTS" id="PR00838">
    <property type="entry name" value="V5ALLERGEN"/>
</dbReference>
<dbReference type="Pfam" id="PF00188">
    <property type="entry name" value="CAP"/>
    <property type="match status" value="1"/>
</dbReference>
<dbReference type="Gene3D" id="3.40.33.10">
    <property type="entry name" value="CAP"/>
    <property type="match status" value="1"/>
</dbReference>
<feature type="domain" description="SCP" evidence="5">
    <location>
        <begin position="59"/>
        <end position="218"/>
    </location>
</feature>
<keyword evidence="4" id="KW-0732">Signal</keyword>